<dbReference type="AlphaFoldDB" id="V8QYE3"/>
<keyword evidence="4 7" id="KW-0812">Transmembrane</keyword>
<dbReference type="EMBL" id="AYXT01000001">
    <property type="protein sequence ID" value="ETF04657.1"/>
    <property type="molecule type" value="Genomic_DNA"/>
</dbReference>
<evidence type="ECO:0000256" key="7">
    <source>
        <dbReference type="SAM" id="Phobius"/>
    </source>
</evidence>
<evidence type="ECO:0008006" key="10">
    <source>
        <dbReference type="Google" id="ProtNLM"/>
    </source>
</evidence>
<accession>V8QYE3</accession>
<dbReference type="GO" id="GO:0005886">
    <property type="term" value="C:plasma membrane"/>
    <property type="evidence" value="ECO:0007669"/>
    <property type="project" value="UniProtKB-SubCell"/>
</dbReference>
<feature type="transmembrane region" description="Helical" evidence="7">
    <location>
        <begin position="43"/>
        <end position="64"/>
    </location>
</feature>
<evidence type="ECO:0000256" key="2">
    <source>
        <dbReference type="ARBA" id="ARBA00007928"/>
    </source>
</evidence>
<feature type="transmembrane region" description="Helical" evidence="7">
    <location>
        <begin position="116"/>
        <end position="135"/>
    </location>
</feature>
<dbReference type="PANTHER" id="PTHR30086:SF14">
    <property type="entry name" value="HOMOSERINE_HOMOSERINE LACTONE EFFLUX PROTEIN"/>
    <property type="match status" value="1"/>
</dbReference>
<organism evidence="8 9">
    <name type="scientific">Advenella kashmirensis W13003</name>
    <dbReference type="NCBI Taxonomy" id="1424334"/>
    <lineage>
        <taxon>Bacteria</taxon>
        <taxon>Pseudomonadati</taxon>
        <taxon>Pseudomonadota</taxon>
        <taxon>Betaproteobacteria</taxon>
        <taxon>Burkholderiales</taxon>
        <taxon>Alcaligenaceae</taxon>
    </lineage>
</organism>
<dbReference type="GO" id="GO:0042970">
    <property type="term" value="F:homoserine transmembrane transporter activity"/>
    <property type="evidence" value="ECO:0007669"/>
    <property type="project" value="TreeGrafter"/>
</dbReference>
<comment type="subcellular location">
    <subcellularLocation>
        <location evidence="1">Cell membrane</location>
        <topology evidence="1">Multi-pass membrane protein</topology>
    </subcellularLocation>
</comment>
<dbReference type="Pfam" id="PF01810">
    <property type="entry name" value="LysE"/>
    <property type="match status" value="1"/>
</dbReference>
<evidence type="ECO:0000256" key="3">
    <source>
        <dbReference type="ARBA" id="ARBA00022475"/>
    </source>
</evidence>
<comment type="similarity">
    <text evidence="2">Belongs to the Rht family.</text>
</comment>
<protein>
    <recommendedName>
        <fullName evidence="10">Lysine transporter LysE</fullName>
    </recommendedName>
</protein>
<evidence type="ECO:0000313" key="8">
    <source>
        <dbReference type="EMBL" id="ETF04657.1"/>
    </source>
</evidence>
<dbReference type="Proteomes" id="UP000018733">
    <property type="component" value="Unassembled WGS sequence"/>
</dbReference>
<dbReference type="HOGENOM" id="CLU_1860953_0_0_4"/>
<dbReference type="eggNOG" id="COG1280">
    <property type="taxonomic scope" value="Bacteria"/>
</dbReference>
<evidence type="ECO:0000256" key="4">
    <source>
        <dbReference type="ARBA" id="ARBA00022692"/>
    </source>
</evidence>
<keyword evidence="6 7" id="KW-0472">Membrane</keyword>
<keyword evidence="3" id="KW-1003">Cell membrane</keyword>
<dbReference type="STRING" id="1424334.W822_01620"/>
<comment type="caution">
    <text evidence="8">The sequence shown here is derived from an EMBL/GenBank/DDBJ whole genome shotgun (WGS) entry which is preliminary data.</text>
</comment>
<feature type="transmembrane region" description="Helical" evidence="7">
    <location>
        <begin position="6"/>
        <end position="23"/>
    </location>
</feature>
<dbReference type="PANTHER" id="PTHR30086">
    <property type="entry name" value="ARGININE EXPORTER PROTEIN ARGO"/>
    <property type="match status" value="1"/>
</dbReference>
<evidence type="ECO:0000256" key="1">
    <source>
        <dbReference type="ARBA" id="ARBA00004651"/>
    </source>
</evidence>
<evidence type="ECO:0000313" key="9">
    <source>
        <dbReference type="Proteomes" id="UP000018733"/>
    </source>
</evidence>
<keyword evidence="9" id="KW-1185">Reference proteome</keyword>
<sequence>MTVLSILGAILLIYVGISGFKSIEINRADIYEHNNLALFKESFFTGISNPKDIIFFITLLPQFINQSIPYFVSATSLTVGWVIVDFSIMMGYAIIANIIAKKLNQSAINKMRKASGFLIIIIGLTLFIKNINYLIGL</sequence>
<name>V8QYE3_9BURK</name>
<evidence type="ECO:0000256" key="5">
    <source>
        <dbReference type="ARBA" id="ARBA00022989"/>
    </source>
</evidence>
<feature type="transmembrane region" description="Helical" evidence="7">
    <location>
        <begin position="70"/>
        <end position="95"/>
    </location>
</feature>
<evidence type="ECO:0000256" key="6">
    <source>
        <dbReference type="ARBA" id="ARBA00023136"/>
    </source>
</evidence>
<proteinExistence type="inferred from homology"/>
<dbReference type="InterPro" id="IPR001123">
    <property type="entry name" value="LeuE-type"/>
</dbReference>
<reference evidence="8 9" key="1">
    <citation type="journal article" date="2014" name="Genome Announc.">
        <title>Draft Genome Sequence of Advenella kashmirensis Strain W13003, a Polycyclic Aromatic Hydrocarbon-Degrading Bacterium.</title>
        <authorList>
            <person name="Wang X."/>
            <person name="Jin D."/>
            <person name="Zhou L."/>
            <person name="Wu L."/>
            <person name="An W."/>
            <person name="Zhao L."/>
        </authorList>
    </citation>
    <scope>NUCLEOTIDE SEQUENCE [LARGE SCALE GENOMIC DNA]</scope>
    <source>
        <strain evidence="8 9">W13003</strain>
    </source>
</reference>
<gene>
    <name evidence="8" type="ORF">W822_01620</name>
</gene>
<keyword evidence="5 7" id="KW-1133">Transmembrane helix</keyword>